<organism evidence="2 3">
    <name type="scientific">Glycocaulis albus</name>
    <dbReference type="NCBI Taxonomy" id="1382801"/>
    <lineage>
        <taxon>Bacteria</taxon>
        <taxon>Pseudomonadati</taxon>
        <taxon>Pseudomonadota</taxon>
        <taxon>Alphaproteobacteria</taxon>
        <taxon>Maricaulales</taxon>
        <taxon>Maricaulaceae</taxon>
        <taxon>Glycocaulis</taxon>
    </lineage>
</organism>
<dbReference type="SMART" id="SM00318">
    <property type="entry name" value="SNc"/>
    <property type="match status" value="1"/>
</dbReference>
<gene>
    <name evidence="2" type="ORF">GCM10007420_00820</name>
</gene>
<dbReference type="SUPFAM" id="SSF50199">
    <property type="entry name" value="Staphylococcal nuclease"/>
    <property type="match status" value="1"/>
</dbReference>
<proteinExistence type="predicted"/>
<accession>A0ABQ1XED9</accession>
<evidence type="ECO:0000259" key="1">
    <source>
        <dbReference type="PROSITE" id="PS50830"/>
    </source>
</evidence>
<dbReference type="EMBL" id="BMFS01000001">
    <property type="protein sequence ID" value="GGG89616.1"/>
    <property type="molecule type" value="Genomic_DNA"/>
</dbReference>
<keyword evidence="3" id="KW-1185">Reference proteome</keyword>
<sequence length="165" mass="17832">MWLYADYYHLLSMLTAPLAAAQHVIPGPIEAEVVRIIDGDTIEVRAFIWPGHSVETRVRLAGVDAPEIRRVQCEAEREAGHRAKAFVEGLLAPDGGMRARIAIRNVQLGSFAGRVIAAMDLPDGRDLGTVLLVEGLVSPYNARGGWCPSLESSLETAQEASASRS</sequence>
<evidence type="ECO:0000313" key="2">
    <source>
        <dbReference type="EMBL" id="GGG89616.1"/>
    </source>
</evidence>
<dbReference type="InterPro" id="IPR035437">
    <property type="entry name" value="SNase_OB-fold_sf"/>
</dbReference>
<comment type="caution">
    <text evidence="2">The sequence shown here is derived from an EMBL/GenBank/DDBJ whole genome shotgun (WGS) entry which is preliminary data.</text>
</comment>
<reference evidence="3" key="1">
    <citation type="journal article" date="2019" name="Int. J. Syst. Evol. Microbiol.">
        <title>The Global Catalogue of Microorganisms (GCM) 10K type strain sequencing project: providing services to taxonomists for standard genome sequencing and annotation.</title>
        <authorList>
            <consortium name="The Broad Institute Genomics Platform"/>
            <consortium name="The Broad Institute Genome Sequencing Center for Infectious Disease"/>
            <person name="Wu L."/>
            <person name="Ma J."/>
        </authorList>
    </citation>
    <scope>NUCLEOTIDE SEQUENCE [LARGE SCALE GENOMIC DNA]</scope>
    <source>
        <strain evidence="3">CGMCC 1.12766</strain>
    </source>
</reference>
<dbReference type="Pfam" id="PF00565">
    <property type="entry name" value="SNase"/>
    <property type="match status" value="1"/>
</dbReference>
<name>A0ABQ1XED9_9PROT</name>
<evidence type="ECO:0000313" key="3">
    <source>
        <dbReference type="Proteomes" id="UP000648722"/>
    </source>
</evidence>
<dbReference type="Gene3D" id="2.40.50.90">
    <property type="match status" value="1"/>
</dbReference>
<protein>
    <recommendedName>
        <fullName evidence="1">TNase-like domain-containing protein</fullName>
    </recommendedName>
</protein>
<dbReference type="PROSITE" id="PS50830">
    <property type="entry name" value="TNASE_3"/>
    <property type="match status" value="1"/>
</dbReference>
<dbReference type="Proteomes" id="UP000648722">
    <property type="component" value="Unassembled WGS sequence"/>
</dbReference>
<dbReference type="InterPro" id="IPR016071">
    <property type="entry name" value="Staphylococal_nuclease_OB-fold"/>
</dbReference>
<feature type="domain" description="TNase-like" evidence="1">
    <location>
        <begin position="27"/>
        <end position="165"/>
    </location>
</feature>